<evidence type="ECO:0000259" key="5">
    <source>
        <dbReference type="PROSITE" id="PS50887"/>
    </source>
</evidence>
<dbReference type="GO" id="GO:0052621">
    <property type="term" value="F:diguanylate cyclase activity"/>
    <property type="evidence" value="ECO:0007669"/>
    <property type="project" value="UniProtKB-EC"/>
</dbReference>
<evidence type="ECO:0000313" key="7">
    <source>
        <dbReference type="Proteomes" id="UP001596001"/>
    </source>
</evidence>
<proteinExistence type="predicted"/>
<keyword evidence="6" id="KW-0808">Transferase</keyword>
<dbReference type="InterPro" id="IPR013655">
    <property type="entry name" value="PAS_fold_3"/>
</dbReference>
<reference evidence="7" key="1">
    <citation type="journal article" date="2019" name="Int. J. Syst. Evol. Microbiol.">
        <title>The Global Catalogue of Microorganisms (GCM) 10K type strain sequencing project: providing services to taxonomists for standard genome sequencing and annotation.</title>
        <authorList>
            <consortium name="The Broad Institute Genomics Platform"/>
            <consortium name="The Broad Institute Genome Sequencing Center for Infectious Disease"/>
            <person name="Wu L."/>
            <person name="Ma J."/>
        </authorList>
    </citation>
    <scope>NUCLEOTIDE SEQUENCE [LARGE SCALE GENOMIC DNA]</scope>
    <source>
        <strain evidence="7">CCUG 49452</strain>
    </source>
</reference>
<accession>A0ABV9QEH1</accession>
<feature type="transmembrane region" description="Helical" evidence="3">
    <location>
        <begin position="307"/>
        <end position="328"/>
    </location>
</feature>
<keyword evidence="3" id="KW-1133">Transmembrane helix</keyword>
<dbReference type="NCBIfam" id="TIGR00254">
    <property type="entry name" value="GGDEF"/>
    <property type="match status" value="1"/>
</dbReference>
<dbReference type="InterPro" id="IPR029787">
    <property type="entry name" value="Nucleotide_cyclase"/>
</dbReference>
<dbReference type="InterPro" id="IPR000700">
    <property type="entry name" value="PAS-assoc_C"/>
</dbReference>
<keyword evidence="3" id="KW-0472">Membrane</keyword>
<name>A0ABV9QEH1_9BURK</name>
<dbReference type="CDD" id="cd00130">
    <property type="entry name" value="PAS"/>
    <property type="match status" value="1"/>
</dbReference>
<dbReference type="PANTHER" id="PTHR45138:SF9">
    <property type="entry name" value="DIGUANYLATE CYCLASE DGCM-RELATED"/>
    <property type="match status" value="1"/>
</dbReference>
<evidence type="ECO:0000256" key="3">
    <source>
        <dbReference type="SAM" id="Phobius"/>
    </source>
</evidence>
<organism evidence="6 7">
    <name type="scientific">Giesbergeria sinuosa</name>
    <dbReference type="NCBI Taxonomy" id="80883"/>
    <lineage>
        <taxon>Bacteria</taxon>
        <taxon>Pseudomonadati</taxon>
        <taxon>Pseudomonadota</taxon>
        <taxon>Betaproteobacteria</taxon>
        <taxon>Burkholderiales</taxon>
        <taxon>Comamonadaceae</taxon>
        <taxon>Giesbergeria</taxon>
    </lineage>
</organism>
<dbReference type="SMART" id="SM00267">
    <property type="entry name" value="GGDEF"/>
    <property type="match status" value="1"/>
</dbReference>
<dbReference type="EMBL" id="JBHSHJ010000009">
    <property type="protein sequence ID" value="MFC4789610.1"/>
    <property type="molecule type" value="Genomic_DNA"/>
</dbReference>
<dbReference type="SUPFAM" id="SSF55785">
    <property type="entry name" value="PYP-like sensor domain (PAS domain)"/>
    <property type="match status" value="1"/>
</dbReference>
<comment type="caution">
    <text evidence="6">The sequence shown here is derived from an EMBL/GenBank/DDBJ whole genome shotgun (WGS) entry which is preliminary data.</text>
</comment>
<dbReference type="Pfam" id="PF08447">
    <property type="entry name" value="PAS_3"/>
    <property type="match status" value="1"/>
</dbReference>
<dbReference type="Gene3D" id="3.30.450.20">
    <property type="entry name" value="PAS domain"/>
    <property type="match status" value="1"/>
</dbReference>
<dbReference type="InterPro" id="IPR000160">
    <property type="entry name" value="GGDEF_dom"/>
</dbReference>
<gene>
    <name evidence="6" type="ORF">ACFO6X_11530</name>
</gene>
<dbReference type="InterPro" id="IPR000014">
    <property type="entry name" value="PAS"/>
</dbReference>
<keyword evidence="7" id="KW-1185">Reference proteome</keyword>
<dbReference type="Proteomes" id="UP001596001">
    <property type="component" value="Unassembled WGS sequence"/>
</dbReference>
<evidence type="ECO:0000259" key="4">
    <source>
        <dbReference type="PROSITE" id="PS50113"/>
    </source>
</evidence>
<keyword evidence="6" id="KW-0548">Nucleotidyltransferase</keyword>
<dbReference type="NCBIfam" id="TIGR00229">
    <property type="entry name" value="sensory_box"/>
    <property type="match status" value="1"/>
</dbReference>
<dbReference type="PROSITE" id="PS50887">
    <property type="entry name" value="GGDEF"/>
    <property type="match status" value="1"/>
</dbReference>
<protein>
    <recommendedName>
        <fullName evidence="1">diguanylate cyclase</fullName>
        <ecNumber evidence="1">2.7.7.65</ecNumber>
    </recommendedName>
</protein>
<dbReference type="InterPro" id="IPR043128">
    <property type="entry name" value="Rev_trsase/Diguanyl_cyclase"/>
</dbReference>
<dbReference type="EC" id="2.7.7.65" evidence="1"/>
<dbReference type="RefSeq" id="WP_382433155.1">
    <property type="nucleotide sequence ID" value="NZ_JBHSHJ010000009.1"/>
</dbReference>
<dbReference type="InterPro" id="IPR035965">
    <property type="entry name" value="PAS-like_dom_sf"/>
</dbReference>
<comment type="catalytic activity">
    <reaction evidence="2">
        <text>2 GTP = 3',3'-c-di-GMP + 2 diphosphate</text>
        <dbReference type="Rhea" id="RHEA:24898"/>
        <dbReference type="ChEBI" id="CHEBI:33019"/>
        <dbReference type="ChEBI" id="CHEBI:37565"/>
        <dbReference type="ChEBI" id="CHEBI:58805"/>
        <dbReference type="EC" id="2.7.7.65"/>
    </reaction>
</comment>
<dbReference type="Pfam" id="PF00990">
    <property type="entry name" value="GGDEF"/>
    <property type="match status" value="1"/>
</dbReference>
<dbReference type="InterPro" id="IPR050469">
    <property type="entry name" value="Diguanylate_Cyclase"/>
</dbReference>
<evidence type="ECO:0000256" key="2">
    <source>
        <dbReference type="ARBA" id="ARBA00034247"/>
    </source>
</evidence>
<feature type="domain" description="PAC" evidence="4">
    <location>
        <begin position="420"/>
        <end position="474"/>
    </location>
</feature>
<keyword evidence="3" id="KW-0812">Transmembrane</keyword>
<feature type="domain" description="GGDEF" evidence="5">
    <location>
        <begin position="513"/>
        <end position="665"/>
    </location>
</feature>
<dbReference type="PANTHER" id="PTHR45138">
    <property type="entry name" value="REGULATORY COMPONENTS OF SENSORY TRANSDUCTION SYSTEM"/>
    <property type="match status" value="1"/>
</dbReference>
<dbReference type="CDD" id="cd01949">
    <property type="entry name" value="GGDEF"/>
    <property type="match status" value="1"/>
</dbReference>
<evidence type="ECO:0000313" key="6">
    <source>
        <dbReference type="EMBL" id="MFC4789610.1"/>
    </source>
</evidence>
<dbReference type="Gene3D" id="2.10.70.100">
    <property type="match status" value="1"/>
</dbReference>
<dbReference type="PROSITE" id="PS50113">
    <property type="entry name" value="PAC"/>
    <property type="match status" value="1"/>
</dbReference>
<sequence length="671" mass="75549">MPLPPAFSWYQSRLWGGRVLALVGLLALGGVLWGLVQAYQSREEHTRHQIERELHTVNYLQTQSLLDWREQRLIDASTLADDSMFAQSASQWLQVPGATVLTLRIQERLRIFQERAKYTAVYLLDAQGRLWLTPHGDTNGRLPAPEMQALQEALAQAIVTVVEPRRDDFFAFPFLSVIVPLFEGTEPVGAVWLVSDVRTNLYTKLQTWPTPRETAESTLFSRHGDEVRALSPLRHDTNGKSVFQLSQMPPDDPVVQAMAGARGVLYGHDYRGRAVMAMASAVPDSPWIMVSKIDVAEAFADTQLREILALSLPVSLLLLLAGLVFAYVQRRAWRRERELKTQLQRNMRWLEGAQKAASVGYFAFDLDQKQFLMSSMANEIFGMSHTGVLSLQEWMSAIPEEDCQRVLTIHRDAMAQRTPLRTQYRIQRMDNQALRWVEVWGEYEVEVEQDRVARMIGTIQDITERKQSEQELTNYRTALEEKVRLDPMTQIPNRRALDEHVVLEWHRAMRNHTPLSLLMIDVDHFKAYNDHYGHVAGDECLRQVAAAIAACASRAGELAARYGGEEFSVLLPDTDVEQAQQSAERIRAAVEALAMEHADSSVAGCVTVSIGTTSIQPVFTPTPALDVCTEPDTVPQAAQTLFEQADAALYQAKQQGRNRVVAYASTVAQAD</sequence>
<dbReference type="Gene3D" id="3.30.70.270">
    <property type="match status" value="1"/>
</dbReference>
<evidence type="ECO:0000256" key="1">
    <source>
        <dbReference type="ARBA" id="ARBA00012528"/>
    </source>
</evidence>
<dbReference type="SUPFAM" id="SSF55073">
    <property type="entry name" value="Nucleotide cyclase"/>
    <property type="match status" value="1"/>
</dbReference>